<proteinExistence type="predicted"/>
<reference evidence="2 3" key="1">
    <citation type="journal article" date="2018" name="Mol. Biol. Evol.">
        <title>Analysis of the draft genome of the red seaweed Gracilariopsis chorda provides insights into genome size evolution in Rhodophyta.</title>
        <authorList>
            <person name="Lee J."/>
            <person name="Yang E.C."/>
            <person name="Graf L."/>
            <person name="Yang J.H."/>
            <person name="Qiu H."/>
            <person name="Zel Zion U."/>
            <person name="Chan C.X."/>
            <person name="Stephens T.G."/>
            <person name="Weber A.P.M."/>
            <person name="Boo G.H."/>
            <person name="Boo S.M."/>
            <person name="Kim K.M."/>
            <person name="Shin Y."/>
            <person name="Jung M."/>
            <person name="Lee S.J."/>
            <person name="Yim H.S."/>
            <person name="Lee J.H."/>
            <person name="Bhattacharya D."/>
            <person name="Yoon H.S."/>
        </authorList>
    </citation>
    <scope>NUCLEOTIDE SEQUENCE [LARGE SCALE GENOMIC DNA]</scope>
    <source>
        <strain evidence="2 3">SKKU-2015</strain>
        <tissue evidence="2">Whole body</tissue>
    </source>
</reference>
<feature type="compositionally biased region" description="Basic residues" evidence="1">
    <location>
        <begin position="201"/>
        <end position="212"/>
    </location>
</feature>
<accession>A0A2V3IUX6</accession>
<dbReference type="Proteomes" id="UP000247409">
    <property type="component" value="Unassembled WGS sequence"/>
</dbReference>
<evidence type="ECO:0000313" key="3">
    <source>
        <dbReference type="Proteomes" id="UP000247409"/>
    </source>
</evidence>
<dbReference type="AlphaFoldDB" id="A0A2V3IUX6"/>
<comment type="caution">
    <text evidence="2">The sequence shown here is derived from an EMBL/GenBank/DDBJ whole genome shotgun (WGS) entry which is preliminary data.</text>
</comment>
<protein>
    <submittedName>
        <fullName evidence="2">Uncharacterized protein</fullName>
    </submittedName>
</protein>
<sequence>MRGISFSAAARPDKTRPLPNQSAPLATQPPSAASKMMKKLSTTFRRKTNVSPTNILAASTALAARPIVSAPQPSTPPKPAPRAITFSAGSSVDAPVSPTLAEPDIPFFGDREPPRPKSGSNPPLVAAVRGKPAWMRHDNNNAPVVHYPRQMSHQPELPPQQKSAPGDDPYSRHRHFSFDIGQSRPPPAPPAVADKKGAVKPGRRRRPSRRRWLLPLQQSPDTPKLFDPPAGSNYEKIIRHRDRAEAKILVSACTYLESELDRIGSHLKCTRDETCCTCKPVCSENTDANKPGQCSSRALLAAGSERLRAVLRMLEERYDNIEQVYVKSEEYTRAMGKFFQVSPDEFHRILNERDMAKRVDSRKSLR</sequence>
<evidence type="ECO:0000256" key="1">
    <source>
        <dbReference type="SAM" id="MobiDB-lite"/>
    </source>
</evidence>
<dbReference type="EMBL" id="NBIV01000050">
    <property type="protein sequence ID" value="PXF45889.1"/>
    <property type="molecule type" value="Genomic_DNA"/>
</dbReference>
<feature type="region of interest" description="Disordered" evidence="1">
    <location>
        <begin position="64"/>
        <end position="229"/>
    </location>
</feature>
<feature type="region of interest" description="Disordered" evidence="1">
    <location>
        <begin position="1"/>
        <end position="38"/>
    </location>
</feature>
<keyword evidence="3" id="KW-1185">Reference proteome</keyword>
<organism evidence="2 3">
    <name type="scientific">Gracilariopsis chorda</name>
    <dbReference type="NCBI Taxonomy" id="448386"/>
    <lineage>
        <taxon>Eukaryota</taxon>
        <taxon>Rhodophyta</taxon>
        <taxon>Florideophyceae</taxon>
        <taxon>Rhodymeniophycidae</taxon>
        <taxon>Gracilariales</taxon>
        <taxon>Gracilariaceae</taxon>
        <taxon>Gracilariopsis</taxon>
    </lineage>
</organism>
<gene>
    <name evidence="2" type="ORF">BWQ96_04324</name>
</gene>
<feature type="compositionally biased region" description="Polar residues" evidence="1">
    <location>
        <begin position="18"/>
        <end position="31"/>
    </location>
</feature>
<evidence type="ECO:0000313" key="2">
    <source>
        <dbReference type="EMBL" id="PXF45889.1"/>
    </source>
</evidence>
<name>A0A2V3IUX6_9FLOR</name>
<dbReference type="OrthoDB" id="10448603at2759"/>